<dbReference type="AlphaFoldDB" id="A0A2H5F340"/>
<protein>
    <submittedName>
        <fullName evidence="1">Uncharacterized protein</fullName>
    </submittedName>
</protein>
<dbReference type="RefSeq" id="WP_101753948.1">
    <property type="nucleotide sequence ID" value="NZ_CP025430.1"/>
</dbReference>
<proteinExistence type="predicted"/>
<dbReference type="Proteomes" id="UP000234530">
    <property type="component" value="Chromosome"/>
</dbReference>
<evidence type="ECO:0000313" key="1">
    <source>
        <dbReference type="EMBL" id="AUH65968.1"/>
    </source>
</evidence>
<dbReference type="KEGG" id="pzh:CX676_18885"/>
<organism evidence="1 2">
    <name type="scientific">Paracoccus zhejiangensis</name>
    <dbReference type="NCBI Taxonomy" id="1077935"/>
    <lineage>
        <taxon>Bacteria</taxon>
        <taxon>Pseudomonadati</taxon>
        <taxon>Pseudomonadota</taxon>
        <taxon>Alphaproteobacteria</taxon>
        <taxon>Rhodobacterales</taxon>
        <taxon>Paracoccaceae</taxon>
        <taxon>Paracoccus</taxon>
    </lineage>
</organism>
<keyword evidence="2" id="KW-1185">Reference proteome</keyword>
<sequence length="76" mass="8421">MFWPRETALEPAVAGTDALTLYPQGCRIAMRHPVLSEGHPQLRQPRHQTQFGETFTIESKKIYPAVPCTAPAASES</sequence>
<name>A0A2H5F340_9RHOB</name>
<evidence type="ECO:0000313" key="2">
    <source>
        <dbReference type="Proteomes" id="UP000234530"/>
    </source>
</evidence>
<reference evidence="1 2" key="1">
    <citation type="journal article" date="2013" name="Antonie Van Leeuwenhoek">
        <title>Paracoccus zhejiangensis sp. nov., isolated from activated sludge in wastewater-treatment system.</title>
        <authorList>
            <person name="Wu Z.G."/>
            <person name="Zhang D.F."/>
            <person name="Liu Y.L."/>
            <person name="Wang F."/>
            <person name="Jiang X."/>
            <person name="Li C."/>
            <person name="Li S.P."/>
            <person name="Hong Q."/>
            <person name="Li W.J."/>
        </authorList>
    </citation>
    <scope>NUCLEOTIDE SEQUENCE [LARGE SCALE GENOMIC DNA]</scope>
    <source>
        <strain evidence="1 2">J6</strain>
    </source>
</reference>
<dbReference type="EMBL" id="CP025430">
    <property type="protein sequence ID" value="AUH65968.1"/>
    <property type="molecule type" value="Genomic_DNA"/>
</dbReference>
<accession>A0A2H5F340</accession>
<gene>
    <name evidence="1" type="ORF">CX676_18885</name>
</gene>